<sequence length="289" mass="32445">MGSTPDEVGVAYKYFNEVGDFMKKLIAIDLDGTTLNQDSVITEKTAKTLHRAIEDGHSVVIATGRPYRMSKNFYQELQLTTPMINFNGALVHLPEQKWAGEQEISFNRSIVFDLLAEKKNLKLDFIAAENRETFFIDDLNFFDQHFFASDFATNDNLLTVNTLQTNPTSVLLRSQPENVGSVSEELKQQFGHEVEVNTWGGPKPILEVVAKGIQKAHGLKRVLESVHHKQEDIIAFGDEHNDVEMLKFAGWGVAMANGTDQLKSVANDITEMPNSEDGMADYLTKYLDL</sequence>
<dbReference type="SFLD" id="SFLDS00003">
    <property type="entry name" value="Haloacid_Dehalogenase"/>
    <property type="match status" value="1"/>
</dbReference>
<dbReference type="STRING" id="319970.RV00_GL003067"/>
<evidence type="ECO:0000313" key="1">
    <source>
        <dbReference type="EMBL" id="OJG35048.1"/>
    </source>
</evidence>
<dbReference type="NCBIfam" id="TIGR00099">
    <property type="entry name" value="Cof-subfamily"/>
    <property type="match status" value="1"/>
</dbReference>
<dbReference type="InterPro" id="IPR023214">
    <property type="entry name" value="HAD_sf"/>
</dbReference>
<dbReference type="GO" id="GO:0016791">
    <property type="term" value="F:phosphatase activity"/>
    <property type="evidence" value="ECO:0007669"/>
    <property type="project" value="UniProtKB-ARBA"/>
</dbReference>
<dbReference type="Pfam" id="PF08282">
    <property type="entry name" value="Hydrolase_3"/>
    <property type="match status" value="1"/>
</dbReference>
<dbReference type="CDD" id="cd07516">
    <property type="entry name" value="HAD_Pase"/>
    <property type="match status" value="1"/>
</dbReference>
<reference evidence="1 2" key="1">
    <citation type="submission" date="2014-12" db="EMBL/GenBank/DDBJ databases">
        <title>Draft genome sequences of 29 type strains of Enterococci.</title>
        <authorList>
            <person name="Zhong Z."/>
            <person name="Sun Z."/>
            <person name="Liu W."/>
            <person name="Zhang W."/>
            <person name="Zhang H."/>
        </authorList>
    </citation>
    <scope>NUCLEOTIDE SEQUENCE [LARGE SCALE GENOMIC DNA]</scope>
    <source>
        <strain evidence="1 2">DSM 22802</strain>
    </source>
</reference>
<dbReference type="NCBIfam" id="TIGR01484">
    <property type="entry name" value="HAD-SF-IIB"/>
    <property type="match status" value="1"/>
</dbReference>
<accession>A0A1L8SSU3</accession>
<dbReference type="Gene3D" id="3.30.1240.10">
    <property type="match status" value="1"/>
</dbReference>
<gene>
    <name evidence="1" type="ORF">RV00_GL003067</name>
</gene>
<dbReference type="PANTHER" id="PTHR10000:SF23">
    <property type="entry name" value="5-AMINO-6-(5-PHOSPHO-D-RIBITYLAMINO)URACIL PHOSPHATASE YITU"/>
    <property type="match status" value="1"/>
</dbReference>
<dbReference type="GO" id="GO:0005829">
    <property type="term" value="C:cytosol"/>
    <property type="evidence" value="ECO:0007669"/>
    <property type="project" value="TreeGrafter"/>
</dbReference>
<dbReference type="Proteomes" id="UP000183700">
    <property type="component" value="Unassembled WGS sequence"/>
</dbReference>
<evidence type="ECO:0000313" key="2">
    <source>
        <dbReference type="Proteomes" id="UP000183700"/>
    </source>
</evidence>
<dbReference type="InterPro" id="IPR000150">
    <property type="entry name" value="Cof"/>
</dbReference>
<dbReference type="SUPFAM" id="SSF56784">
    <property type="entry name" value="HAD-like"/>
    <property type="match status" value="1"/>
</dbReference>
<dbReference type="EMBL" id="JXKM01000009">
    <property type="protein sequence ID" value="OJG35048.1"/>
    <property type="molecule type" value="Genomic_DNA"/>
</dbReference>
<proteinExistence type="predicted"/>
<dbReference type="SFLD" id="SFLDG01140">
    <property type="entry name" value="C2.B:_Phosphomannomutase_and_P"/>
    <property type="match status" value="1"/>
</dbReference>
<keyword evidence="2" id="KW-1185">Reference proteome</keyword>
<dbReference type="PANTHER" id="PTHR10000">
    <property type="entry name" value="PHOSPHOSERINE PHOSPHATASE"/>
    <property type="match status" value="1"/>
</dbReference>
<dbReference type="AlphaFoldDB" id="A0A1L8SSU3"/>
<dbReference type="InterPro" id="IPR036412">
    <property type="entry name" value="HAD-like_sf"/>
</dbReference>
<organism evidence="1 2">
    <name type="scientific">Enterococcus devriesei</name>
    <dbReference type="NCBI Taxonomy" id="319970"/>
    <lineage>
        <taxon>Bacteria</taxon>
        <taxon>Bacillati</taxon>
        <taxon>Bacillota</taxon>
        <taxon>Bacilli</taxon>
        <taxon>Lactobacillales</taxon>
        <taxon>Enterococcaceae</taxon>
        <taxon>Enterococcus</taxon>
    </lineage>
</organism>
<dbReference type="GO" id="GO:0000287">
    <property type="term" value="F:magnesium ion binding"/>
    <property type="evidence" value="ECO:0007669"/>
    <property type="project" value="TreeGrafter"/>
</dbReference>
<name>A0A1L8SSU3_9ENTE</name>
<comment type="caution">
    <text evidence="1">The sequence shown here is derived from an EMBL/GenBank/DDBJ whole genome shotgun (WGS) entry which is preliminary data.</text>
</comment>
<dbReference type="Gene3D" id="3.40.50.1000">
    <property type="entry name" value="HAD superfamily/HAD-like"/>
    <property type="match status" value="1"/>
</dbReference>
<dbReference type="InterPro" id="IPR006379">
    <property type="entry name" value="HAD-SF_hydro_IIB"/>
</dbReference>
<keyword evidence="1" id="KW-0378">Hydrolase</keyword>
<protein>
    <submittedName>
        <fullName evidence="1">Cof-like hydrolase</fullName>
    </submittedName>
</protein>